<evidence type="ECO:0008006" key="4">
    <source>
        <dbReference type="Google" id="ProtNLM"/>
    </source>
</evidence>
<dbReference type="EMBL" id="RWJN01000513">
    <property type="protein sequence ID" value="TCD61033.1"/>
    <property type="molecule type" value="Genomic_DNA"/>
</dbReference>
<organism evidence="2 3">
    <name type="scientific">Steccherinum ochraceum</name>
    <dbReference type="NCBI Taxonomy" id="92696"/>
    <lineage>
        <taxon>Eukaryota</taxon>
        <taxon>Fungi</taxon>
        <taxon>Dikarya</taxon>
        <taxon>Basidiomycota</taxon>
        <taxon>Agaricomycotina</taxon>
        <taxon>Agaricomycetes</taxon>
        <taxon>Polyporales</taxon>
        <taxon>Steccherinaceae</taxon>
        <taxon>Steccherinum</taxon>
    </lineage>
</organism>
<evidence type="ECO:0000256" key="1">
    <source>
        <dbReference type="SAM" id="MobiDB-lite"/>
    </source>
</evidence>
<accession>A0A4R0R4P3</accession>
<proteinExistence type="predicted"/>
<gene>
    <name evidence="2" type="ORF">EIP91_009137</name>
</gene>
<name>A0A4R0R4P3_9APHY</name>
<dbReference type="OrthoDB" id="2752736at2759"/>
<sequence>MSANGVDLAWMDGLLAGYLTSWLTCAVSLTIHSSTTTLTIYEELEDNGQIEDVLAVDPFSLPPDSLPGLFSDAEAAIQSCHRAIERYQHVIRRLSKQRNACTITSRIPREVLGKIMFQAIRFKQGSTSIAAFERVSHHWRQVALGTPRLWAYILVNYRVKEPVIRMLVSRSRSAPLYISVYPDGDPEIVLKLLQETAPRIRRLTMQIYASSIRLFQKLQPQSLPFPQLRTLTLHCSRPGLSDTDFDHSIPLFHLDGPSRLTKLVFVAPGYNMSKTLPLLAASSITSCQLVGSSSSYGREELVQGLASPSDFLAALRAMPRLKELYVKGHVLSVNEPGQRTDATASLLNLDMLAIWTSTSRASWLLDHVRVSPRTDVSIICDDVRYGSDIEITTYAASVANFLSSHRDRQKLPASSENRYTCTLWNGKDEDGATPNLCHTIELHAIDPADPDSSLSGPVTVKIAFGEQRIKAYVGPLWDALPLDQIHTLLVRRDCAGYDSWEYLPVLERCMARMHALEVLTIEEWPPSWLANMGLLHKASKPDGELCFPRLRKLVLSCVPLDEGPEKPRSRKRAKPAPREDPATVRSWNLSTLGEVLAGREAKDGSIEAITFEECDLSEKEVGTFGLKAEVEILP</sequence>
<dbReference type="Proteomes" id="UP000292702">
    <property type="component" value="Unassembled WGS sequence"/>
</dbReference>
<comment type="caution">
    <text evidence="2">The sequence shown here is derived from an EMBL/GenBank/DDBJ whole genome shotgun (WGS) entry which is preliminary data.</text>
</comment>
<evidence type="ECO:0000313" key="2">
    <source>
        <dbReference type="EMBL" id="TCD61033.1"/>
    </source>
</evidence>
<protein>
    <recommendedName>
        <fullName evidence="4">F-box domain-containing protein</fullName>
    </recommendedName>
</protein>
<feature type="region of interest" description="Disordered" evidence="1">
    <location>
        <begin position="563"/>
        <end position="583"/>
    </location>
</feature>
<reference evidence="2 3" key="1">
    <citation type="submission" date="2018-11" db="EMBL/GenBank/DDBJ databases">
        <title>Genome assembly of Steccherinum ochraceum LE-BIN_3174, the white-rot fungus of the Steccherinaceae family (The Residual Polyporoid clade, Polyporales, Basidiomycota).</title>
        <authorList>
            <person name="Fedorova T.V."/>
            <person name="Glazunova O.A."/>
            <person name="Landesman E.O."/>
            <person name="Moiseenko K.V."/>
            <person name="Psurtseva N.V."/>
            <person name="Savinova O.S."/>
            <person name="Shakhova N.V."/>
            <person name="Tyazhelova T.V."/>
            <person name="Vasina D.V."/>
        </authorList>
    </citation>
    <scope>NUCLEOTIDE SEQUENCE [LARGE SCALE GENOMIC DNA]</scope>
    <source>
        <strain evidence="2 3">LE-BIN_3174</strain>
    </source>
</reference>
<keyword evidence="3" id="KW-1185">Reference proteome</keyword>
<dbReference type="AlphaFoldDB" id="A0A4R0R4P3"/>
<evidence type="ECO:0000313" key="3">
    <source>
        <dbReference type="Proteomes" id="UP000292702"/>
    </source>
</evidence>